<evidence type="ECO:0000313" key="3">
    <source>
        <dbReference type="EMBL" id="KAH8029631.1"/>
    </source>
</evidence>
<feature type="domain" description="C2H2-type" evidence="2">
    <location>
        <begin position="240"/>
        <end position="261"/>
    </location>
</feature>
<organism evidence="3 4">
    <name type="scientific">Rhipicephalus microplus</name>
    <name type="common">Cattle tick</name>
    <name type="synonym">Boophilus microplus</name>
    <dbReference type="NCBI Taxonomy" id="6941"/>
    <lineage>
        <taxon>Eukaryota</taxon>
        <taxon>Metazoa</taxon>
        <taxon>Ecdysozoa</taxon>
        <taxon>Arthropoda</taxon>
        <taxon>Chelicerata</taxon>
        <taxon>Arachnida</taxon>
        <taxon>Acari</taxon>
        <taxon>Parasitiformes</taxon>
        <taxon>Ixodida</taxon>
        <taxon>Ixodoidea</taxon>
        <taxon>Ixodidae</taxon>
        <taxon>Rhipicephalinae</taxon>
        <taxon>Rhipicephalus</taxon>
        <taxon>Boophilus</taxon>
    </lineage>
</organism>
<dbReference type="VEuPathDB" id="VectorBase:LOC119180680"/>
<dbReference type="PROSITE" id="PS00028">
    <property type="entry name" value="ZINC_FINGER_C2H2_1"/>
    <property type="match status" value="1"/>
</dbReference>
<dbReference type="EMBL" id="JABSTU010000005">
    <property type="protein sequence ID" value="KAH8029631.1"/>
    <property type="molecule type" value="Genomic_DNA"/>
</dbReference>
<dbReference type="InterPro" id="IPR013087">
    <property type="entry name" value="Znf_C2H2_type"/>
</dbReference>
<sequence length="386" mass="41811">MVLARVYSSFSCLALRLLHAWPGRHCLLTTSSGSGHRRDRNAVVACRQAHLVLPGPAAARRSRCHGSRPPEFREESSSWVAPRSCPFWLPGTTPSSATSARDLDSPAAGPSLLASTVSPSSGPAGLQAPASSRPAIPVQPRQPILDGDVLWVYLPTPVELQCPVSDWSIKYSGANWTSRVQSVRRHVEFEDLVRVNNRIHVCSVCDSRLTSRPSYHRCLATATLAPSLEAPWCRCGSPVCSVCLISFGTFEDLCKHFARMHENSSRDIDSAGKINLQGNPKLQKISSIANTIRKVKSSPSSHAQFKHSNNDGSLADPVTGVCFLVSTTAMEKEVVTNLEGVKDGSSGLGARQSFELRNPLSLDDFGQRVVHAQLKEPAIASVVRYA</sequence>
<accession>A0A9J6E561</accession>
<reference evidence="3" key="2">
    <citation type="submission" date="2021-09" db="EMBL/GenBank/DDBJ databases">
        <authorList>
            <person name="Jia N."/>
            <person name="Wang J."/>
            <person name="Shi W."/>
            <person name="Du L."/>
            <person name="Sun Y."/>
            <person name="Zhan W."/>
            <person name="Jiang J."/>
            <person name="Wang Q."/>
            <person name="Zhang B."/>
            <person name="Ji P."/>
            <person name="Sakyi L.B."/>
            <person name="Cui X."/>
            <person name="Yuan T."/>
            <person name="Jiang B."/>
            <person name="Yang W."/>
            <person name="Lam T.T.-Y."/>
            <person name="Chang Q."/>
            <person name="Ding S."/>
            <person name="Wang X."/>
            <person name="Zhu J."/>
            <person name="Ruan X."/>
            <person name="Zhao L."/>
            <person name="Wei J."/>
            <person name="Que T."/>
            <person name="Du C."/>
            <person name="Cheng J."/>
            <person name="Dai P."/>
            <person name="Han X."/>
            <person name="Huang E."/>
            <person name="Gao Y."/>
            <person name="Liu J."/>
            <person name="Shao H."/>
            <person name="Ye R."/>
            <person name="Li L."/>
            <person name="Wei W."/>
            <person name="Wang X."/>
            <person name="Wang C."/>
            <person name="Huo Q."/>
            <person name="Li W."/>
            <person name="Guo W."/>
            <person name="Chen H."/>
            <person name="Chen S."/>
            <person name="Zhou L."/>
            <person name="Zhou L."/>
            <person name="Ni X."/>
            <person name="Tian J."/>
            <person name="Zhou Y."/>
            <person name="Sheng Y."/>
            <person name="Liu T."/>
            <person name="Pan Y."/>
            <person name="Xia L."/>
            <person name="Li J."/>
            <person name="Zhao F."/>
            <person name="Cao W."/>
        </authorList>
    </citation>
    <scope>NUCLEOTIDE SEQUENCE</scope>
    <source>
        <strain evidence="3">Rmic-2018</strain>
        <tissue evidence="3">Larvae</tissue>
    </source>
</reference>
<dbReference type="Proteomes" id="UP000821866">
    <property type="component" value="Chromosome 3"/>
</dbReference>
<evidence type="ECO:0000259" key="2">
    <source>
        <dbReference type="PROSITE" id="PS00028"/>
    </source>
</evidence>
<reference evidence="3" key="1">
    <citation type="journal article" date="2020" name="Cell">
        <title>Large-Scale Comparative Analyses of Tick Genomes Elucidate Their Genetic Diversity and Vector Capacities.</title>
        <authorList>
            <consortium name="Tick Genome and Microbiome Consortium (TIGMIC)"/>
            <person name="Jia N."/>
            <person name="Wang J."/>
            <person name="Shi W."/>
            <person name="Du L."/>
            <person name="Sun Y."/>
            <person name="Zhan W."/>
            <person name="Jiang J.F."/>
            <person name="Wang Q."/>
            <person name="Zhang B."/>
            <person name="Ji P."/>
            <person name="Bell-Sakyi L."/>
            <person name="Cui X.M."/>
            <person name="Yuan T.T."/>
            <person name="Jiang B.G."/>
            <person name="Yang W.F."/>
            <person name="Lam T.T."/>
            <person name="Chang Q.C."/>
            <person name="Ding S.J."/>
            <person name="Wang X.J."/>
            <person name="Zhu J.G."/>
            <person name="Ruan X.D."/>
            <person name="Zhao L."/>
            <person name="Wei J.T."/>
            <person name="Ye R.Z."/>
            <person name="Que T.C."/>
            <person name="Du C.H."/>
            <person name="Zhou Y.H."/>
            <person name="Cheng J.X."/>
            <person name="Dai P.F."/>
            <person name="Guo W.B."/>
            <person name="Han X.H."/>
            <person name="Huang E.J."/>
            <person name="Li L.F."/>
            <person name="Wei W."/>
            <person name="Gao Y.C."/>
            <person name="Liu J.Z."/>
            <person name="Shao H.Z."/>
            <person name="Wang X."/>
            <person name="Wang C.C."/>
            <person name="Yang T.C."/>
            <person name="Huo Q.B."/>
            <person name="Li W."/>
            <person name="Chen H.Y."/>
            <person name="Chen S.E."/>
            <person name="Zhou L.G."/>
            <person name="Ni X.B."/>
            <person name="Tian J.H."/>
            <person name="Sheng Y."/>
            <person name="Liu T."/>
            <person name="Pan Y.S."/>
            <person name="Xia L.Y."/>
            <person name="Li J."/>
            <person name="Zhao F."/>
            <person name="Cao W.C."/>
        </authorList>
    </citation>
    <scope>NUCLEOTIDE SEQUENCE</scope>
    <source>
        <strain evidence="3">Rmic-2018</strain>
    </source>
</reference>
<comment type="caution">
    <text evidence="3">The sequence shown here is derived from an EMBL/GenBank/DDBJ whole genome shotgun (WGS) entry which is preliminary data.</text>
</comment>
<keyword evidence="4" id="KW-1185">Reference proteome</keyword>
<name>A0A9J6E561_RHIMP</name>
<proteinExistence type="predicted"/>
<gene>
    <name evidence="3" type="ORF">HPB51_002084</name>
</gene>
<dbReference type="VEuPathDB" id="VectorBase:LOC119164583"/>
<protein>
    <recommendedName>
        <fullName evidence="2">C2H2-type domain-containing protein</fullName>
    </recommendedName>
</protein>
<evidence type="ECO:0000313" key="4">
    <source>
        <dbReference type="Proteomes" id="UP000821866"/>
    </source>
</evidence>
<evidence type="ECO:0000256" key="1">
    <source>
        <dbReference type="SAM" id="MobiDB-lite"/>
    </source>
</evidence>
<dbReference type="AlphaFoldDB" id="A0A9J6E561"/>
<feature type="region of interest" description="Disordered" evidence="1">
    <location>
        <begin position="96"/>
        <end position="138"/>
    </location>
</feature>